<dbReference type="VEuPathDB" id="AmoebaDB:FDP41_004056"/>
<dbReference type="Proteomes" id="UP000444721">
    <property type="component" value="Unassembled WGS sequence"/>
</dbReference>
<dbReference type="OrthoDB" id="10325763at2759"/>
<dbReference type="AlphaFoldDB" id="A0A6A5BR69"/>
<name>A0A6A5BR69_NAEFO</name>
<comment type="caution">
    <text evidence="1">The sequence shown here is derived from an EMBL/GenBank/DDBJ whole genome shotgun (WGS) entry which is preliminary data.</text>
</comment>
<accession>A0A6A5BR69</accession>
<proteinExistence type="predicted"/>
<sequence>MSFNPENEAMDEGDFDPEMMLDQEEYMNFVGGEAGEAGKNIQQLLKESLVDKDFYNDFDDDYDDDDLK</sequence>
<protein>
    <submittedName>
        <fullName evidence="1">Uncharacterized protein</fullName>
    </submittedName>
</protein>
<keyword evidence="2" id="KW-1185">Reference proteome</keyword>
<evidence type="ECO:0000313" key="1">
    <source>
        <dbReference type="EMBL" id="KAF0976761.1"/>
    </source>
</evidence>
<gene>
    <name evidence="1" type="ORF">FDP41_004056</name>
</gene>
<organism evidence="1 2">
    <name type="scientific">Naegleria fowleri</name>
    <name type="common">Brain eating amoeba</name>
    <dbReference type="NCBI Taxonomy" id="5763"/>
    <lineage>
        <taxon>Eukaryota</taxon>
        <taxon>Discoba</taxon>
        <taxon>Heterolobosea</taxon>
        <taxon>Tetramitia</taxon>
        <taxon>Eutetramitia</taxon>
        <taxon>Vahlkampfiidae</taxon>
        <taxon>Naegleria</taxon>
    </lineage>
</organism>
<dbReference type="RefSeq" id="XP_044561474.1">
    <property type="nucleotide sequence ID" value="XM_044707429.1"/>
</dbReference>
<reference evidence="1 2" key="1">
    <citation type="journal article" date="2019" name="Sci. Rep.">
        <title>Nanopore sequencing improves the draft genome of the human pathogenic amoeba Naegleria fowleri.</title>
        <authorList>
            <person name="Liechti N."/>
            <person name="Schurch N."/>
            <person name="Bruggmann R."/>
            <person name="Wittwer M."/>
        </authorList>
    </citation>
    <scope>NUCLEOTIDE SEQUENCE [LARGE SCALE GENOMIC DNA]</scope>
    <source>
        <strain evidence="1 2">ATCC 30894</strain>
    </source>
</reference>
<dbReference type="EMBL" id="VFQX01000036">
    <property type="protein sequence ID" value="KAF0976761.1"/>
    <property type="molecule type" value="Genomic_DNA"/>
</dbReference>
<dbReference type="GeneID" id="68111274"/>
<evidence type="ECO:0000313" key="2">
    <source>
        <dbReference type="Proteomes" id="UP000444721"/>
    </source>
</evidence>